<proteinExistence type="predicted"/>
<dbReference type="Proteomes" id="UP000072874">
    <property type="component" value="Chromosome 9"/>
</dbReference>
<accession>A0A078KB67</accession>
<dbReference type="KEGG" id="pyo:PY17X_0940700"/>
<evidence type="ECO:0000256" key="1">
    <source>
        <dbReference type="SAM" id="Coils"/>
    </source>
</evidence>
<name>A0A078KB67_PLAYE</name>
<keyword evidence="1" id="KW-0175">Coiled coil</keyword>
<dbReference type="VEuPathDB" id="PlasmoDB:PY17X_0940700"/>
<dbReference type="EMBL" id="LK934637">
    <property type="protein sequence ID" value="CDU18174.1"/>
    <property type="molecule type" value="Genomic_DNA"/>
</dbReference>
<dbReference type="AlphaFoldDB" id="A0A078KB67"/>
<dbReference type="VEuPathDB" id="PlasmoDB:PY02753"/>
<reference evidence="4 5" key="1">
    <citation type="journal article" date="2014" name="BMC Biol.">
        <title>A comprehensive evaluation of rodent malaria parasite genomes and gene expression.</title>
        <authorList>
            <person name="Otto T.D."/>
            <person name="Bohme U."/>
            <person name="Jackson A.P."/>
            <person name="Hunt M."/>
            <person name="Franke-Fayard B."/>
            <person name="Hoeijmakers W.A."/>
            <person name="Religa A.A."/>
            <person name="Robertson L."/>
            <person name="Sanders M."/>
            <person name="Ogun S.A."/>
            <person name="Cunningham D."/>
            <person name="Erhart A."/>
            <person name="Billker O."/>
            <person name="Khan S.M."/>
            <person name="Stunnenberg H.G."/>
            <person name="Langhorne J."/>
            <person name="Holder A.A."/>
            <person name="Waters A.P."/>
            <person name="Newbold C.I."/>
            <person name="Pain A."/>
            <person name="Berriman M."/>
            <person name="Janse C.J."/>
        </authorList>
    </citation>
    <scope>NUCLEOTIDE SEQUENCE [LARGE SCALE GENOMIC DNA]</scope>
    <source>
        <strain evidence="3 4">17X</strain>
        <strain evidence="2 5">YM</strain>
    </source>
</reference>
<dbReference type="OrthoDB" id="370551at2759"/>
<sequence length="152" mass="18137">MGNTNSQNDHNNKSLMLLNDNYPHIFPKIDETNYTKNVIDTQIVTYNDIEIVKKANIIENTENEYNKLRKKIIDDLIKENEIYINSQKETLNKFKDPNLKITENNNECFYDEDKIYNCLKNMNQSTSNFVNLYSRCCRYLRNYESCVQKIQI</sequence>
<dbReference type="OMA" id="CVQKIKI"/>
<dbReference type="VEuPathDB" id="PlasmoDB:Py17XNL_000900415"/>
<gene>
    <name evidence="3" type="ORF">PY17X_0940700</name>
    <name evidence="2" type="ORF">PYYM_0939800</name>
</gene>
<dbReference type="VEuPathDB" id="PlasmoDB:PYYM_0939800"/>
<dbReference type="GeneID" id="3829897"/>
<evidence type="ECO:0000313" key="4">
    <source>
        <dbReference type="Proteomes" id="UP000072874"/>
    </source>
</evidence>
<dbReference type="Proteomes" id="UP000072904">
    <property type="component" value="Chromosome 9"/>
</dbReference>
<evidence type="ECO:0000313" key="3">
    <source>
        <dbReference type="EMBL" id="VTZ78591.1"/>
    </source>
</evidence>
<dbReference type="EMBL" id="LM993663">
    <property type="protein sequence ID" value="VTZ78591.1"/>
    <property type="molecule type" value="Genomic_DNA"/>
</dbReference>
<organism evidence="2 5">
    <name type="scientific">Plasmodium yoelii</name>
    <dbReference type="NCBI Taxonomy" id="5861"/>
    <lineage>
        <taxon>Eukaryota</taxon>
        <taxon>Sar</taxon>
        <taxon>Alveolata</taxon>
        <taxon>Apicomplexa</taxon>
        <taxon>Aconoidasida</taxon>
        <taxon>Haemosporida</taxon>
        <taxon>Plasmodiidae</taxon>
        <taxon>Plasmodium</taxon>
        <taxon>Plasmodium (Vinckeia)</taxon>
    </lineage>
</organism>
<protein>
    <submittedName>
        <fullName evidence="2">Uncharacterized protein</fullName>
    </submittedName>
</protein>
<evidence type="ECO:0000313" key="2">
    <source>
        <dbReference type="EMBL" id="CDU18174.1"/>
    </source>
</evidence>
<reference evidence="3" key="4">
    <citation type="submission" date="2019-05" db="EMBL/GenBank/DDBJ databases">
        <authorList>
            <consortium name="Pathogen Informatics"/>
        </authorList>
    </citation>
    <scope>NUCLEOTIDE SEQUENCE</scope>
    <source>
        <strain evidence="3">17X</strain>
    </source>
</reference>
<reference evidence="2" key="2">
    <citation type="submission" date="2014-05" db="EMBL/GenBank/DDBJ databases">
        <authorList>
            <person name="Aslett A.Martin."/>
            <person name="De Silva Nishadi"/>
        </authorList>
    </citation>
    <scope>NUCLEOTIDE SEQUENCE</scope>
    <source>
        <strain evidence="2">YM</strain>
    </source>
</reference>
<feature type="coiled-coil region" evidence="1">
    <location>
        <begin position="51"/>
        <end position="78"/>
    </location>
</feature>
<evidence type="ECO:0000313" key="5">
    <source>
        <dbReference type="Proteomes" id="UP000072904"/>
    </source>
</evidence>
<reference evidence="3" key="3">
    <citation type="submission" date="2014-05" db="EMBL/GenBank/DDBJ databases">
        <authorList>
            <person name="Aslett M.A."/>
            <person name="De Silva N."/>
        </authorList>
    </citation>
    <scope>NUCLEOTIDE SEQUENCE</scope>
    <source>
        <strain evidence="3">17X</strain>
    </source>
</reference>
<dbReference type="RefSeq" id="XP_730673.1">
    <property type="nucleotide sequence ID" value="XM_725580.1"/>
</dbReference>